<dbReference type="RefSeq" id="WP_192754161.1">
    <property type="nucleotide sequence ID" value="NZ_BAABJL010000250.1"/>
</dbReference>
<dbReference type="Proteomes" id="UP000638648">
    <property type="component" value="Unassembled WGS sequence"/>
</dbReference>
<dbReference type="AlphaFoldDB" id="A0A927N1D4"/>
<evidence type="ECO:0000256" key="1">
    <source>
        <dbReference type="ARBA" id="ARBA00006845"/>
    </source>
</evidence>
<dbReference type="Gene3D" id="3.30.370.10">
    <property type="entry name" value="Barstar-like"/>
    <property type="match status" value="1"/>
</dbReference>
<proteinExistence type="inferred from homology"/>
<comment type="similarity">
    <text evidence="1">Belongs to the barstar family.</text>
</comment>
<gene>
    <name evidence="3" type="ORF">HEB94_007698</name>
</gene>
<dbReference type="SUPFAM" id="SSF52038">
    <property type="entry name" value="Barstar-related"/>
    <property type="match status" value="1"/>
</dbReference>
<reference evidence="3" key="1">
    <citation type="submission" date="2020-10" db="EMBL/GenBank/DDBJ databases">
        <title>Sequencing the genomes of 1000 actinobacteria strains.</title>
        <authorList>
            <person name="Klenk H.-P."/>
        </authorList>
    </citation>
    <scope>NUCLEOTIDE SEQUENCE</scope>
    <source>
        <strain evidence="3">DSM 45354</strain>
    </source>
</reference>
<dbReference type="InterPro" id="IPR000468">
    <property type="entry name" value="Barstar"/>
</dbReference>
<organism evidence="3 4">
    <name type="scientific">Actinopolymorpha pittospori</name>
    <dbReference type="NCBI Taxonomy" id="648752"/>
    <lineage>
        <taxon>Bacteria</taxon>
        <taxon>Bacillati</taxon>
        <taxon>Actinomycetota</taxon>
        <taxon>Actinomycetes</taxon>
        <taxon>Propionibacteriales</taxon>
        <taxon>Actinopolymorphaceae</taxon>
        <taxon>Actinopolymorpha</taxon>
    </lineage>
</organism>
<dbReference type="EMBL" id="JADBEM010000001">
    <property type="protein sequence ID" value="MBE1610850.1"/>
    <property type="molecule type" value="Genomic_DNA"/>
</dbReference>
<evidence type="ECO:0000313" key="3">
    <source>
        <dbReference type="EMBL" id="MBE1610850.1"/>
    </source>
</evidence>
<evidence type="ECO:0000259" key="2">
    <source>
        <dbReference type="Pfam" id="PF01337"/>
    </source>
</evidence>
<dbReference type="Pfam" id="PF01337">
    <property type="entry name" value="Barstar"/>
    <property type="match status" value="1"/>
</dbReference>
<dbReference type="InterPro" id="IPR035905">
    <property type="entry name" value="Barstar-like_sf"/>
</dbReference>
<keyword evidence="4" id="KW-1185">Reference proteome</keyword>
<comment type="caution">
    <text evidence="3">The sequence shown here is derived from an EMBL/GenBank/DDBJ whole genome shotgun (WGS) entry which is preliminary data.</text>
</comment>
<name>A0A927N1D4_9ACTN</name>
<sequence>MSQLDMLLAGERTPGVYQWLSAPIAGKVKAVVEDASWRFVAMDTTTVVDKAGLLDAVAKTFGFPAYYGRNFDVFADSLSDVHDDDGVLVWWEGWAGLAALNPQATAMALEAFAARAADVEASTFVVILAGTGPELDVPTFD</sequence>
<protein>
    <recommendedName>
        <fullName evidence="2">Barstar (barnase inhibitor) domain-containing protein</fullName>
    </recommendedName>
</protein>
<accession>A0A927N1D4</accession>
<evidence type="ECO:0000313" key="4">
    <source>
        <dbReference type="Proteomes" id="UP000638648"/>
    </source>
</evidence>
<feature type="domain" description="Barstar (barnase inhibitor)" evidence="2">
    <location>
        <begin position="37"/>
        <end position="121"/>
    </location>
</feature>